<dbReference type="PANTHER" id="PTHR43290">
    <property type="entry name" value="MEVALONATE KINASE"/>
    <property type="match status" value="1"/>
</dbReference>
<evidence type="ECO:0000256" key="4">
    <source>
        <dbReference type="ARBA" id="ARBA00022741"/>
    </source>
</evidence>
<sequence>MEKSSIGMSHAKIILMGEHSVVYKEPAIALPITSIKLKVEIKKCLSNNILITSHYYKGPLQNVPVNMLGIKKLIDQTLKNLNKEKETFNIIIKSSIPSERGMGSSAATAVGIIRAIYKYFDKKISRKQLLKLSDVEEKITHGNPSGLDAATVSSEYPIWFIHGQENEQIPFNINGYLIIADSGILGRTDIAVNYVRELVNHKNEIAINSINNLGNAVRQAKECLEKGNIHQLGKLMDFAHQQLQNIQISNPTVDKIVNITKANGALGAKLTGSGLGGCVISITDNLEKVDKIINALKKQGVKDIWTQKLGSIN</sequence>
<dbReference type="EMBL" id="JAJIAO010000001">
    <property type="protein sequence ID" value="MCK8624133.1"/>
    <property type="molecule type" value="Genomic_DNA"/>
</dbReference>
<dbReference type="NCBIfam" id="TIGR00549">
    <property type="entry name" value="mevalon_kin"/>
    <property type="match status" value="1"/>
</dbReference>
<dbReference type="InterPro" id="IPR006204">
    <property type="entry name" value="GHMP_kinase_N_dom"/>
</dbReference>
<evidence type="ECO:0000259" key="10">
    <source>
        <dbReference type="Pfam" id="PF00288"/>
    </source>
</evidence>
<keyword evidence="8" id="KW-0443">Lipid metabolism</keyword>
<dbReference type="Pfam" id="PF08544">
    <property type="entry name" value="GHMP_kinases_C"/>
    <property type="match status" value="1"/>
</dbReference>
<keyword evidence="1" id="KW-0963">Cytoplasm</keyword>
<dbReference type="SUPFAM" id="SSF55060">
    <property type="entry name" value="GHMP Kinase, C-terminal domain"/>
    <property type="match status" value="1"/>
</dbReference>
<evidence type="ECO:0000313" key="13">
    <source>
        <dbReference type="Proteomes" id="UP001522905"/>
    </source>
</evidence>
<keyword evidence="5 12" id="KW-0418">Kinase</keyword>
<evidence type="ECO:0000313" key="12">
    <source>
        <dbReference type="EMBL" id="MCK8624133.1"/>
    </source>
</evidence>
<evidence type="ECO:0000256" key="8">
    <source>
        <dbReference type="ARBA" id="ARBA00023098"/>
    </source>
</evidence>
<dbReference type="Gene3D" id="3.30.230.10">
    <property type="match status" value="1"/>
</dbReference>
<accession>A0ABT0I005</accession>
<dbReference type="PRINTS" id="PR00959">
    <property type="entry name" value="MEVGALKINASE"/>
</dbReference>
<reference evidence="12 13" key="1">
    <citation type="submission" date="2021-11" db="EMBL/GenBank/DDBJ databases">
        <title>Comparative genomics of bee honey and flower isolates.</title>
        <authorList>
            <person name="Bechtner J.D."/>
            <person name="Gallus M.K."/>
            <person name="Ehrmann M."/>
        </authorList>
    </citation>
    <scope>NUCLEOTIDE SEQUENCE [LARGE SCALE GENOMIC DNA]</scope>
    <source>
        <strain evidence="12 13">M161</strain>
    </source>
</reference>
<dbReference type="InterPro" id="IPR014721">
    <property type="entry name" value="Ribsml_uS5_D2-typ_fold_subgr"/>
</dbReference>
<evidence type="ECO:0000256" key="5">
    <source>
        <dbReference type="ARBA" id="ARBA00022777"/>
    </source>
</evidence>
<dbReference type="InterPro" id="IPR013750">
    <property type="entry name" value="GHMP_kinase_C_dom"/>
</dbReference>
<dbReference type="InterPro" id="IPR006205">
    <property type="entry name" value="Mev_gal_kin"/>
</dbReference>
<dbReference type="Proteomes" id="UP001522905">
    <property type="component" value="Unassembled WGS sequence"/>
</dbReference>
<keyword evidence="3 12" id="KW-0808">Transferase</keyword>
<dbReference type="EC" id="2.7.1.36" evidence="12"/>
<evidence type="ECO:0000256" key="3">
    <source>
        <dbReference type="ARBA" id="ARBA00022679"/>
    </source>
</evidence>
<gene>
    <name evidence="12" type="primary">mvk</name>
    <name evidence="12" type="ORF">LNP07_01160</name>
</gene>
<protein>
    <submittedName>
        <fullName evidence="12">Mevalonate kinase</fullName>
        <ecNumber evidence="12">2.7.1.36</ecNumber>
    </submittedName>
</protein>
<keyword evidence="7" id="KW-0460">Magnesium</keyword>
<dbReference type="GO" id="GO:0004496">
    <property type="term" value="F:mevalonate kinase activity"/>
    <property type="evidence" value="ECO:0007669"/>
    <property type="project" value="UniProtKB-EC"/>
</dbReference>
<proteinExistence type="predicted"/>
<dbReference type="InterPro" id="IPR036554">
    <property type="entry name" value="GHMP_kinase_C_sf"/>
</dbReference>
<keyword evidence="6" id="KW-0067">ATP-binding</keyword>
<comment type="caution">
    <text evidence="12">The sequence shown here is derived from an EMBL/GenBank/DDBJ whole genome shotgun (WGS) entry which is preliminary data.</text>
</comment>
<dbReference type="InterPro" id="IPR020568">
    <property type="entry name" value="Ribosomal_Su5_D2-typ_SF"/>
</dbReference>
<evidence type="ECO:0000256" key="9">
    <source>
        <dbReference type="ARBA" id="ARBA00029438"/>
    </source>
</evidence>
<feature type="domain" description="GHMP kinase C-terminal" evidence="11">
    <location>
        <begin position="221"/>
        <end position="301"/>
    </location>
</feature>
<name>A0ABT0I005_9LACO</name>
<keyword evidence="2" id="KW-0444">Lipid biosynthesis</keyword>
<evidence type="ECO:0000256" key="1">
    <source>
        <dbReference type="ARBA" id="ARBA00022490"/>
    </source>
</evidence>
<evidence type="ECO:0000256" key="6">
    <source>
        <dbReference type="ARBA" id="ARBA00022840"/>
    </source>
</evidence>
<dbReference type="RefSeq" id="WP_248601416.1">
    <property type="nucleotide sequence ID" value="NZ_JAJIAO010000001.1"/>
</dbReference>
<dbReference type="PANTHER" id="PTHR43290:SF2">
    <property type="entry name" value="MEVALONATE KINASE"/>
    <property type="match status" value="1"/>
</dbReference>
<evidence type="ECO:0000259" key="11">
    <source>
        <dbReference type="Pfam" id="PF08544"/>
    </source>
</evidence>
<dbReference type="Gene3D" id="3.30.70.890">
    <property type="entry name" value="GHMP kinase, C-terminal domain"/>
    <property type="match status" value="1"/>
</dbReference>
<keyword evidence="4" id="KW-0547">Nucleotide-binding</keyword>
<evidence type="ECO:0000256" key="2">
    <source>
        <dbReference type="ARBA" id="ARBA00022516"/>
    </source>
</evidence>
<evidence type="ECO:0000256" key="7">
    <source>
        <dbReference type="ARBA" id="ARBA00022842"/>
    </source>
</evidence>
<dbReference type="Pfam" id="PF00288">
    <property type="entry name" value="GHMP_kinases_N"/>
    <property type="match status" value="1"/>
</dbReference>
<dbReference type="SUPFAM" id="SSF54211">
    <property type="entry name" value="Ribosomal protein S5 domain 2-like"/>
    <property type="match status" value="1"/>
</dbReference>
<comment type="pathway">
    <text evidence="9">Isoprenoid biosynthesis; isopentenyl diphosphate biosynthesis via mevalonate pathway; isopentenyl diphosphate from (R)-mevalonate: step 1/3.</text>
</comment>
<keyword evidence="13" id="KW-1185">Reference proteome</keyword>
<feature type="domain" description="GHMP kinase N-terminal" evidence="10">
    <location>
        <begin position="75"/>
        <end position="151"/>
    </location>
</feature>
<organism evidence="12 13">
    <name type="scientific">Apilactobacillus xinyiensis</name>
    <dbReference type="NCBI Taxonomy" id="2841032"/>
    <lineage>
        <taxon>Bacteria</taxon>
        <taxon>Bacillati</taxon>
        <taxon>Bacillota</taxon>
        <taxon>Bacilli</taxon>
        <taxon>Lactobacillales</taxon>
        <taxon>Lactobacillaceae</taxon>
        <taxon>Apilactobacillus</taxon>
    </lineage>
</organism>